<dbReference type="SUPFAM" id="SSF54999">
    <property type="entry name" value="Ribosomal protein S10"/>
    <property type="match status" value="1"/>
</dbReference>
<evidence type="ECO:0000259" key="8">
    <source>
        <dbReference type="SMART" id="SM01403"/>
    </source>
</evidence>
<evidence type="ECO:0000256" key="5">
    <source>
        <dbReference type="ARBA" id="ARBA00023274"/>
    </source>
</evidence>
<sequence>MLKNFQGKFFKVLGQSYYQLRPQLLTRSHIYLSNSTSAASSYTSIVPEATNEDRNQDTLYKELEIEIRSSEPAVLKSFEWFLSYTAGQLGIKLSESWAPAKPNHNRLTLLKSIHIYKKHRVQYEIRTYFHHMKFENITGSSVLTFLEFIQRNVPEGVALKTTKLEPLTEIK</sequence>
<accession>A0A4Y7NL33</accession>
<keyword evidence="5" id="KW-0687">Ribonucleoprotein</keyword>
<evidence type="ECO:0000313" key="9">
    <source>
        <dbReference type="EMBL" id="SVE93960.1"/>
    </source>
</evidence>
<keyword evidence="3" id="KW-0689">Ribosomal protein</keyword>
<dbReference type="SMART" id="SM01403">
    <property type="entry name" value="Ribosomal_S10"/>
    <property type="match status" value="1"/>
</dbReference>
<comment type="similarity">
    <text evidence="2">Belongs to the universal ribosomal protein uS10 family.</text>
</comment>
<evidence type="ECO:0000256" key="6">
    <source>
        <dbReference type="ARBA" id="ARBA00035261"/>
    </source>
</evidence>
<dbReference type="EMBL" id="LR024341">
    <property type="protein sequence ID" value="SVE93960.1"/>
    <property type="molecule type" value="mRNA"/>
</dbReference>
<reference evidence="9" key="1">
    <citation type="submission" date="2018-08" db="EMBL/GenBank/DDBJ databases">
        <authorList>
            <person name="Cornetti L."/>
        </authorList>
    </citation>
    <scope>NUCLEOTIDE SEQUENCE</scope>
    <source>
        <strain evidence="9">BE-ASS</strain>
    </source>
</reference>
<dbReference type="AlphaFoldDB" id="A0A4Y7NL33"/>
<evidence type="ECO:0000256" key="1">
    <source>
        <dbReference type="ARBA" id="ARBA00004173"/>
    </source>
</evidence>
<organism evidence="9">
    <name type="scientific">Scapholeberis mucronata</name>
    <dbReference type="NCBI Taxonomy" id="202097"/>
    <lineage>
        <taxon>Eukaryota</taxon>
        <taxon>Metazoa</taxon>
        <taxon>Ecdysozoa</taxon>
        <taxon>Arthropoda</taxon>
        <taxon>Crustacea</taxon>
        <taxon>Branchiopoda</taxon>
        <taxon>Diplostraca</taxon>
        <taxon>Cladocera</taxon>
        <taxon>Anomopoda</taxon>
        <taxon>Daphniidae</taxon>
        <taxon>Scapholeberis</taxon>
    </lineage>
</organism>
<evidence type="ECO:0000256" key="4">
    <source>
        <dbReference type="ARBA" id="ARBA00023128"/>
    </source>
</evidence>
<feature type="domain" description="Small ribosomal subunit protein uS10" evidence="8">
    <location>
        <begin position="64"/>
        <end position="162"/>
    </location>
</feature>
<dbReference type="GO" id="GO:0005763">
    <property type="term" value="C:mitochondrial small ribosomal subunit"/>
    <property type="evidence" value="ECO:0007669"/>
    <property type="project" value="InterPro"/>
</dbReference>
<protein>
    <recommendedName>
        <fullName evidence="6">Small ribosomal subunit protein uS10m</fullName>
    </recommendedName>
    <alternativeName>
        <fullName evidence="7">28S ribosomal protein S10, mitochondrial</fullName>
    </alternativeName>
</protein>
<gene>
    <name evidence="9" type="primary">EOG090X0GP9</name>
</gene>
<name>A0A4Y7NL33_9CRUS</name>
<dbReference type="PANTHER" id="PTHR13334">
    <property type="entry name" value="MITOCHONDRIAL 28S RIBOSOMAL PROTEIN S10"/>
    <property type="match status" value="1"/>
</dbReference>
<evidence type="ECO:0000256" key="3">
    <source>
        <dbReference type="ARBA" id="ARBA00022980"/>
    </source>
</evidence>
<keyword evidence="4" id="KW-0496">Mitochondrion</keyword>
<dbReference type="PANTHER" id="PTHR13334:SF4">
    <property type="entry name" value="SMALL RIBOSOMAL SUBUNIT PROTEIN US10M"/>
    <property type="match status" value="1"/>
</dbReference>
<dbReference type="Pfam" id="PF00338">
    <property type="entry name" value="Ribosomal_S10"/>
    <property type="match status" value="1"/>
</dbReference>
<dbReference type="InterPro" id="IPR036838">
    <property type="entry name" value="Ribosomal_uS10_dom_sf"/>
</dbReference>
<comment type="subcellular location">
    <subcellularLocation>
        <location evidence="1">Mitochondrion</location>
    </subcellularLocation>
</comment>
<proteinExistence type="evidence at transcript level"/>
<dbReference type="InterPro" id="IPR040055">
    <property type="entry name" value="Ribosomal_uS10m"/>
</dbReference>
<dbReference type="Gene3D" id="3.30.70.600">
    <property type="entry name" value="Ribosomal protein S10 domain"/>
    <property type="match status" value="1"/>
</dbReference>
<dbReference type="InterPro" id="IPR027486">
    <property type="entry name" value="Ribosomal_uS10_dom"/>
</dbReference>
<evidence type="ECO:0000256" key="2">
    <source>
        <dbReference type="ARBA" id="ARBA00007102"/>
    </source>
</evidence>
<evidence type="ECO:0000256" key="7">
    <source>
        <dbReference type="ARBA" id="ARBA00035544"/>
    </source>
</evidence>